<gene>
    <name evidence="5" type="ORF">AVEN_215883_1</name>
</gene>
<evidence type="ECO:0000256" key="3">
    <source>
        <dbReference type="SAM" id="SignalP"/>
    </source>
</evidence>
<feature type="transmembrane region" description="Helical" evidence="2">
    <location>
        <begin position="147"/>
        <end position="168"/>
    </location>
</feature>
<proteinExistence type="predicted"/>
<protein>
    <recommendedName>
        <fullName evidence="4">Peptidase M12B propeptide domain-containing protein</fullName>
    </recommendedName>
</protein>
<evidence type="ECO:0000313" key="5">
    <source>
        <dbReference type="EMBL" id="GBM64512.1"/>
    </source>
</evidence>
<dbReference type="AlphaFoldDB" id="A0A4Y2HGQ2"/>
<dbReference type="Proteomes" id="UP000499080">
    <property type="component" value="Unassembled WGS sequence"/>
</dbReference>
<name>A0A4Y2HGQ2_ARAVE</name>
<feature type="chain" id="PRO_5021235839" description="Peptidase M12B propeptide domain-containing protein" evidence="3">
    <location>
        <begin position="20"/>
        <end position="169"/>
    </location>
</feature>
<feature type="domain" description="Peptidase M12B propeptide" evidence="4">
    <location>
        <begin position="49"/>
        <end position="139"/>
    </location>
</feature>
<keyword evidence="2" id="KW-0812">Transmembrane</keyword>
<evidence type="ECO:0000256" key="2">
    <source>
        <dbReference type="SAM" id="Phobius"/>
    </source>
</evidence>
<evidence type="ECO:0000313" key="6">
    <source>
        <dbReference type="Proteomes" id="UP000499080"/>
    </source>
</evidence>
<accession>A0A4Y2HGQ2</accession>
<reference evidence="5 6" key="1">
    <citation type="journal article" date="2019" name="Sci. Rep.">
        <title>Orb-weaving spider Araneus ventricosus genome elucidates the spidroin gene catalogue.</title>
        <authorList>
            <person name="Kono N."/>
            <person name="Nakamura H."/>
            <person name="Ohtoshi R."/>
            <person name="Moran D.A.P."/>
            <person name="Shinohara A."/>
            <person name="Yoshida Y."/>
            <person name="Fujiwara M."/>
            <person name="Mori M."/>
            <person name="Tomita M."/>
            <person name="Arakawa K."/>
        </authorList>
    </citation>
    <scope>NUCLEOTIDE SEQUENCE [LARGE SCALE GENOMIC DNA]</scope>
</reference>
<organism evidence="5 6">
    <name type="scientific">Araneus ventricosus</name>
    <name type="common">Orbweaver spider</name>
    <name type="synonym">Epeira ventricosa</name>
    <dbReference type="NCBI Taxonomy" id="182803"/>
    <lineage>
        <taxon>Eukaryota</taxon>
        <taxon>Metazoa</taxon>
        <taxon>Ecdysozoa</taxon>
        <taxon>Arthropoda</taxon>
        <taxon>Chelicerata</taxon>
        <taxon>Arachnida</taxon>
        <taxon>Araneae</taxon>
        <taxon>Araneomorphae</taxon>
        <taxon>Entelegynae</taxon>
        <taxon>Araneoidea</taxon>
        <taxon>Araneidae</taxon>
        <taxon>Araneus</taxon>
    </lineage>
</organism>
<evidence type="ECO:0000256" key="1">
    <source>
        <dbReference type="ARBA" id="ARBA00023157"/>
    </source>
</evidence>
<feature type="signal peptide" evidence="3">
    <location>
        <begin position="1"/>
        <end position="19"/>
    </location>
</feature>
<keyword evidence="6" id="KW-1185">Reference proteome</keyword>
<comment type="caution">
    <text evidence="5">The sequence shown here is derived from an EMBL/GenBank/DDBJ whole genome shotgun (WGS) entry which is preliminary data.</text>
</comment>
<keyword evidence="2" id="KW-1133">Transmembrane helix</keyword>
<dbReference type="Pfam" id="PF01562">
    <property type="entry name" value="Pep_M12B_propep"/>
    <property type="match status" value="1"/>
</dbReference>
<dbReference type="EMBL" id="BGPR01001932">
    <property type="protein sequence ID" value="GBM64512.1"/>
    <property type="molecule type" value="Genomic_DNA"/>
</dbReference>
<evidence type="ECO:0000259" key="4">
    <source>
        <dbReference type="Pfam" id="PF01562"/>
    </source>
</evidence>
<sequence length="169" mass="18920">MPVPAVWTLALFSCVVVWATPKQVFCIKPFSDGFAEITTGTFEHFEKEHVTPVEENDVDHPLASSSTRYARIKRDATSRQKRHFSISGFGEHFRLETDASSHLLAPGFKVYRLGGNPNSIDGDAENREDMENCLFRGKLKNRPNSAFALNLCGGMVSGYLLMNLSLFLF</sequence>
<keyword evidence="3" id="KW-0732">Signal</keyword>
<keyword evidence="1" id="KW-1015">Disulfide bond</keyword>
<keyword evidence="2" id="KW-0472">Membrane</keyword>
<dbReference type="InterPro" id="IPR002870">
    <property type="entry name" value="Peptidase_M12B_N"/>
</dbReference>